<organism evidence="3 4">
    <name type="scientific">Araneus ventricosus</name>
    <name type="common">Orbweaver spider</name>
    <name type="synonym">Epeira ventricosa</name>
    <dbReference type="NCBI Taxonomy" id="182803"/>
    <lineage>
        <taxon>Eukaryota</taxon>
        <taxon>Metazoa</taxon>
        <taxon>Ecdysozoa</taxon>
        <taxon>Arthropoda</taxon>
        <taxon>Chelicerata</taxon>
        <taxon>Arachnida</taxon>
        <taxon>Araneae</taxon>
        <taxon>Araneomorphae</taxon>
        <taxon>Entelegynae</taxon>
        <taxon>Araneoidea</taxon>
        <taxon>Araneidae</taxon>
        <taxon>Araneus</taxon>
    </lineage>
</organism>
<evidence type="ECO:0000256" key="1">
    <source>
        <dbReference type="SAM" id="MobiDB-lite"/>
    </source>
</evidence>
<dbReference type="EMBL" id="BGPR01004381">
    <property type="protein sequence ID" value="GBM99024.1"/>
    <property type="molecule type" value="Genomic_DNA"/>
</dbReference>
<dbReference type="AlphaFoldDB" id="A0A4Y2K9Y4"/>
<comment type="caution">
    <text evidence="3">The sequence shown here is derived from an EMBL/GenBank/DDBJ whole genome shotgun (WGS) entry which is preliminary data.</text>
</comment>
<dbReference type="Proteomes" id="UP000499080">
    <property type="component" value="Unassembled WGS sequence"/>
</dbReference>
<keyword evidence="2" id="KW-0472">Membrane</keyword>
<protein>
    <submittedName>
        <fullName evidence="3">Uncharacterized protein</fullName>
    </submittedName>
</protein>
<sequence length="136" mass="15749">MAQNWLKLTNHPSWVAVRLISFLVLAYLPTKIPYFRTKSRSKSPHKAPPSDAAEISSNQLMKRSNNWLRRLHAVADTCKSVPTNRRLLHRQFPVEVAEKWHTTCTVLVRSLVNSVRMKKMRSRSQKDLEPFSGIVE</sequence>
<proteinExistence type="predicted"/>
<evidence type="ECO:0000313" key="4">
    <source>
        <dbReference type="Proteomes" id="UP000499080"/>
    </source>
</evidence>
<gene>
    <name evidence="3" type="ORF">AVEN_62191_1</name>
</gene>
<keyword evidence="2" id="KW-0812">Transmembrane</keyword>
<feature type="region of interest" description="Disordered" evidence="1">
    <location>
        <begin position="38"/>
        <end position="58"/>
    </location>
</feature>
<keyword evidence="4" id="KW-1185">Reference proteome</keyword>
<accession>A0A4Y2K9Y4</accession>
<reference evidence="3 4" key="1">
    <citation type="journal article" date="2019" name="Sci. Rep.">
        <title>Orb-weaving spider Araneus ventricosus genome elucidates the spidroin gene catalogue.</title>
        <authorList>
            <person name="Kono N."/>
            <person name="Nakamura H."/>
            <person name="Ohtoshi R."/>
            <person name="Moran D.A.P."/>
            <person name="Shinohara A."/>
            <person name="Yoshida Y."/>
            <person name="Fujiwara M."/>
            <person name="Mori M."/>
            <person name="Tomita M."/>
            <person name="Arakawa K."/>
        </authorList>
    </citation>
    <scope>NUCLEOTIDE SEQUENCE [LARGE SCALE GENOMIC DNA]</scope>
</reference>
<feature type="transmembrane region" description="Helical" evidence="2">
    <location>
        <begin position="12"/>
        <end position="30"/>
    </location>
</feature>
<evidence type="ECO:0000313" key="3">
    <source>
        <dbReference type="EMBL" id="GBM99024.1"/>
    </source>
</evidence>
<keyword evidence="2" id="KW-1133">Transmembrane helix</keyword>
<name>A0A4Y2K9Y4_ARAVE</name>
<evidence type="ECO:0000256" key="2">
    <source>
        <dbReference type="SAM" id="Phobius"/>
    </source>
</evidence>